<dbReference type="RefSeq" id="WP_153090990.1">
    <property type="nucleotide sequence ID" value="NZ_VZAH01000079.1"/>
</dbReference>
<accession>A0A5P0WKS4</accession>
<dbReference type="Proteomes" id="UP000405805">
    <property type="component" value="Unassembled WGS sequence"/>
</dbReference>
<evidence type="ECO:0000313" key="2">
    <source>
        <dbReference type="EMBL" id="MQP14378.1"/>
    </source>
</evidence>
<evidence type="ECO:0000313" key="1">
    <source>
        <dbReference type="EMBL" id="MQO08263.1"/>
    </source>
</evidence>
<gene>
    <name evidence="2" type="primary">tnpB</name>
    <name evidence="2" type="ORF">F7D25_08135</name>
    <name evidence="1" type="ORF">F7D57_00710</name>
</gene>
<organism evidence="2 4">
    <name type="scientific">Segatella copri</name>
    <dbReference type="NCBI Taxonomy" id="165179"/>
    <lineage>
        <taxon>Bacteria</taxon>
        <taxon>Pseudomonadati</taxon>
        <taxon>Bacteroidota</taxon>
        <taxon>Bacteroidia</taxon>
        <taxon>Bacteroidales</taxon>
        <taxon>Prevotellaceae</taxon>
        <taxon>Segatella</taxon>
    </lineage>
</organism>
<protein>
    <submittedName>
        <fullName evidence="2">IS66 family insertion sequence element accessory protein TnpB</fullName>
    </submittedName>
</protein>
<dbReference type="EMBL" id="VZBP01000008">
    <property type="protein sequence ID" value="MQO08263.1"/>
    <property type="molecule type" value="Genomic_DNA"/>
</dbReference>
<proteinExistence type="predicted"/>
<name>A0A5P0WKS4_9BACT</name>
<dbReference type="Proteomes" id="UP000477980">
    <property type="component" value="Unassembled WGS sequence"/>
</dbReference>
<dbReference type="OrthoDB" id="4956084at2"/>
<dbReference type="InterPro" id="IPR008878">
    <property type="entry name" value="Transposase_IS66_Orf2"/>
</dbReference>
<evidence type="ECO:0000313" key="3">
    <source>
        <dbReference type="Proteomes" id="UP000405805"/>
    </source>
</evidence>
<comment type="caution">
    <text evidence="2">The sequence shown here is derived from an EMBL/GenBank/DDBJ whole genome shotgun (WGS) entry which is preliminary data.</text>
</comment>
<dbReference type="PANTHER" id="PTHR36455">
    <property type="match status" value="1"/>
</dbReference>
<dbReference type="Pfam" id="PF05717">
    <property type="entry name" value="TnpB_IS66"/>
    <property type="match status" value="1"/>
</dbReference>
<dbReference type="AlphaFoldDB" id="A0A5P0WKS4"/>
<dbReference type="PANTHER" id="PTHR36455:SF1">
    <property type="entry name" value="BLR8292 PROTEIN"/>
    <property type="match status" value="1"/>
</dbReference>
<reference evidence="3 4" key="1">
    <citation type="submission" date="2019-09" db="EMBL/GenBank/DDBJ databases">
        <title>Distinct polysaccharide growth profiles of human intestinal Prevotella copri isolates.</title>
        <authorList>
            <person name="Fehlner-Peach H."/>
            <person name="Magnabosco C."/>
            <person name="Raghavan V."/>
            <person name="Scher J.U."/>
            <person name="Tett A."/>
            <person name="Cox L.M."/>
            <person name="Gottsegen C."/>
            <person name="Watters A."/>
            <person name="Wiltshire- Gordon J.D."/>
            <person name="Segata N."/>
            <person name="Bonneau R."/>
            <person name="Littman D.R."/>
        </authorList>
    </citation>
    <scope>NUCLEOTIDE SEQUENCE [LARGE SCALE GENOMIC DNA]</scope>
    <source>
        <strain evidence="3">iA624</strain>
        <strain evidence="1">IA624</strain>
        <strain evidence="2">IAA917</strain>
        <strain evidence="4">iAA917</strain>
    </source>
</reference>
<sequence length="115" mass="13525">MARVCQLTDDLKYYLCMEPVDMRKQFQGLQGIVNEEFGRYLTQDEAFIFIGKTRKTAKVLHRESDGLTLYVRKLSEGRFQMPHFNDDNRTTTLTPDEFTLLILGEKWYEETSSES</sequence>
<evidence type="ECO:0000313" key="4">
    <source>
        <dbReference type="Proteomes" id="UP000477980"/>
    </source>
</evidence>
<dbReference type="NCBIfam" id="NF033819">
    <property type="entry name" value="IS66_TnpB"/>
    <property type="match status" value="1"/>
</dbReference>
<dbReference type="EMBL" id="VZAH01000079">
    <property type="protein sequence ID" value="MQP14378.1"/>
    <property type="molecule type" value="Genomic_DNA"/>
</dbReference>